<feature type="domain" description="Glycosyltransferase 2-like" evidence="8">
    <location>
        <begin position="12"/>
        <end position="174"/>
    </location>
</feature>
<dbReference type="KEGG" id="sbn:Sbal195_4467"/>
<keyword evidence="7" id="KW-0472">Membrane</keyword>
<evidence type="ECO:0000313" key="10">
    <source>
        <dbReference type="Proteomes" id="UP000000770"/>
    </source>
</evidence>
<dbReference type="GO" id="GO:0009103">
    <property type="term" value="P:lipopolysaccharide biosynthetic process"/>
    <property type="evidence" value="ECO:0007669"/>
    <property type="project" value="UniProtKB-KW"/>
</dbReference>
<accession>A9KW50</accession>
<evidence type="ECO:0000259" key="8">
    <source>
        <dbReference type="Pfam" id="PF00535"/>
    </source>
</evidence>
<dbReference type="InterPro" id="IPR001173">
    <property type="entry name" value="Glyco_trans_2-like"/>
</dbReference>
<dbReference type="SUPFAM" id="SSF53448">
    <property type="entry name" value="Nucleotide-diphospho-sugar transferases"/>
    <property type="match status" value="1"/>
</dbReference>
<dbReference type="AlphaFoldDB" id="A9KW50"/>
<evidence type="ECO:0000256" key="6">
    <source>
        <dbReference type="ARBA" id="ARBA00022989"/>
    </source>
</evidence>
<dbReference type="FunFam" id="3.90.550.10:FF:000170">
    <property type="entry name" value="Dolichol-phosphate mannosyltransferase"/>
    <property type="match status" value="1"/>
</dbReference>
<dbReference type="GO" id="GO:0005886">
    <property type="term" value="C:plasma membrane"/>
    <property type="evidence" value="ECO:0007669"/>
    <property type="project" value="TreeGrafter"/>
</dbReference>
<dbReference type="EMBL" id="CP000891">
    <property type="protein sequence ID" value="ABX51624.1"/>
    <property type="molecule type" value="Genomic_DNA"/>
</dbReference>
<dbReference type="PANTHER" id="PTHR48090:SF3">
    <property type="entry name" value="UNDECAPRENYL-PHOSPHATE 4-DEOXY-4-FORMAMIDO-L-ARABINOSE TRANSFERASE"/>
    <property type="match status" value="1"/>
</dbReference>
<evidence type="ECO:0000256" key="4">
    <source>
        <dbReference type="ARBA" id="ARBA00022692"/>
    </source>
</evidence>
<dbReference type="Pfam" id="PF00535">
    <property type="entry name" value="Glycos_transf_2"/>
    <property type="match status" value="1"/>
</dbReference>
<keyword evidence="2" id="KW-0328">Glycosyltransferase</keyword>
<dbReference type="CAZy" id="GT2">
    <property type="family name" value="Glycosyltransferase Family 2"/>
</dbReference>
<keyword evidence="1" id="KW-1003">Cell membrane</keyword>
<keyword evidence="5" id="KW-0448">Lipopolysaccharide biosynthesis</keyword>
<dbReference type="InterPro" id="IPR050256">
    <property type="entry name" value="Glycosyltransferase_2"/>
</dbReference>
<name>A9KW50_SHEB9</name>
<sequence length="252" mass="28270">MVIKLWSVELISIVIPAKDEVGNIGPLMEEICQALQGLTEFEILVVDDGSQDDTFGEVMRTAAEQQCDAKAIRHELSTGQSTAISTGVLHARGKYIVTLDADGQNDPADIPAMLAQLPQINAEHFCIAGYRKNRKDTAWKRFQSRFANKVRDALLQDGVPDTGCGLKLFPRETFLRLPSFDHMHRYIPALVRRMGGEIFISVVNHRDRQVGISKYTAWNRVWVGIVDIVGVIWLGRRAKVAKVARSESNWRD</sequence>
<dbReference type="InterPro" id="IPR029044">
    <property type="entry name" value="Nucleotide-diphossugar_trans"/>
</dbReference>
<protein>
    <submittedName>
        <fullName evidence="9">Glycosyl transferase family 2</fullName>
    </submittedName>
</protein>
<evidence type="ECO:0000313" key="9">
    <source>
        <dbReference type="EMBL" id="ABX51624.1"/>
    </source>
</evidence>
<gene>
    <name evidence="9" type="ordered locus">Sbal195_4467</name>
</gene>
<evidence type="ECO:0000256" key="1">
    <source>
        <dbReference type="ARBA" id="ARBA00022475"/>
    </source>
</evidence>
<evidence type="ECO:0000256" key="3">
    <source>
        <dbReference type="ARBA" id="ARBA00022679"/>
    </source>
</evidence>
<evidence type="ECO:0000256" key="5">
    <source>
        <dbReference type="ARBA" id="ARBA00022985"/>
    </source>
</evidence>
<dbReference type="CDD" id="cd04179">
    <property type="entry name" value="DPM_DPG-synthase_like"/>
    <property type="match status" value="1"/>
</dbReference>
<keyword evidence="4" id="KW-0812">Transmembrane</keyword>
<evidence type="ECO:0000256" key="7">
    <source>
        <dbReference type="ARBA" id="ARBA00023136"/>
    </source>
</evidence>
<reference evidence="9 10" key="1">
    <citation type="submission" date="2007-11" db="EMBL/GenBank/DDBJ databases">
        <title>Complete sequence of chromosome of Shewanella baltica OS195.</title>
        <authorList>
            <consortium name="US DOE Joint Genome Institute"/>
            <person name="Copeland A."/>
            <person name="Lucas S."/>
            <person name="Lapidus A."/>
            <person name="Barry K."/>
            <person name="Glavina del Rio T."/>
            <person name="Dalin E."/>
            <person name="Tice H."/>
            <person name="Pitluck S."/>
            <person name="Chain P."/>
            <person name="Malfatti S."/>
            <person name="Shin M."/>
            <person name="Vergez L."/>
            <person name="Schmutz J."/>
            <person name="Larimer F."/>
            <person name="Land M."/>
            <person name="Hauser L."/>
            <person name="Kyrpides N."/>
            <person name="Kim E."/>
            <person name="Brettar I."/>
            <person name="Rodrigues J."/>
            <person name="Konstantinidis K."/>
            <person name="Klappenbach J."/>
            <person name="Hofle M."/>
            <person name="Tiedje J."/>
            <person name="Richardson P."/>
        </authorList>
    </citation>
    <scope>NUCLEOTIDE SEQUENCE [LARGE SCALE GENOMIC DNA]</scope>
    <source>
        <strain evidence="9 10">OS195</strain>
    </source>
</reference>
<evidence type="ECO:0000256" key="2">
    <source>
        <dbReference type="ARBA" id="ARBA00022676"/>
    </source>
</evidence>
<dbReference type="GO" id="GO:0099621">
    <property type="term" value="F:undecaprenyl-phosphate 4-deoxy-4-formamido-L-arabinose transferase activity"/>
    <property type="evidence" value="ECO:0007669"/>
    <property type="project" value="TreeGrafter"/>
</dbReference>
<keyword evidence="3 9" id="KW-0808">Transferase</keyword>
<dbReference type="Gene3D" id="3.90.550.10">
    <property type="entry name" value="Spore Coat Polysaccharide Biosynthesis Protein SpsA, Chain A"/>
    <property type="match status" value="1"/>
</dbReference>
<dbReference type="PANTHER" id="PTHR48090">
    <property type="entry name" value="UNDECAPRENYL-PHOSPHATE 4-DEOXY-4-FORMAMIDO-L-ARABINOSE TRANSFERASE-RELATED"/>
    <property type="match status" value="1"/>
</dbReference>
<organism evidence="9 10">
    <name type="scientific">Shewanella baltica (strain OS195)</name>
    <dbReference type="NCBI Taxonomy" id="399599"/>
    <lineage>
        <taxon>Bacteria</taxon>
        <taxon>Pseudomonadati</taxon>
        <taxon>Pseudomonadota</taxon>
        <taxon>Gammaproteobacteria</taxon>
        <taxon>Alteromonadales</taxon>
        <taxon>Shewanellaceae</taxon>
        <taxon>Shewanella</taxon>
    </lineage>
</organism>
<keyword evidence="6" id="KW-1133">Transmembrane helix</keyword>
<dbReference type="HOGENOM" id="CLU_033536_11_0_6"/>
<proteinExistence type="predicted"/>
<dbReference type="Proteomes" id="UP000000770">
    <property type="component" value="Chromosome"/>
</dbReference>